<dbReference type="InterPro" id="IPR051531">
    <property type="entry name" value="N-acetyltransferase"/>
</dbReference>
<dbReference type="Gene3D" id="3.40.630.30">
    <property type="match status" value="1"/>
</dbReference>
<proteinExistence type="predicted"/>
<reference evidence="2 3" key="1">
    <citation type="journal article" date="2015" name="Int. J. Syst. Evol. Microbiol.">
        <title>Flavisolibacter ginsenosidimutans sp. nov., with ginsenoside-converting activity isolated from soil used for cultivating ginseng.</title>
        <authorList>
            <person name="Zhao Y."/>
            <person name="Liu Q."/>
            <person name="Kang M.S."/>
            <person name="Jin F."/>
            <person name="Yu H."/>
            <person name="Im W.T."/>
        </authorList>
    </citation>
    <scope>NUCLEOTIDE SEQUENCE [LARGE SCALE GENOMIC DNA]</scope>
    <source>
        <strain evidence="2 3">Gsoil 636</strain>
    </source>
</reference>
<dbReference type="OrthoDB" id="9811523at2"/>
<dbReference type="InterPro" id="IPR000182">
    <property type="entry name" value="GNAT_dom"/>
</dbReference>
<dbReference type="EMBL" id="CP042433">
    <property type="protein sequence ID" value="QEC55446.1"/>
    <property type="molecule type" value="Genomic_DNA"/>
</dbReference>
<dbReference type="RefSeq" id="WP_146784157.1">
    <property type="nucleotide sequence ID" value="NZ_BAABIO010000002.1"/>
</dbReference>
<protein>
    <submittedName>
        <fullName evidence="2">GNAT family N-acetyltransferase</fullName>
    </submittedName>
</protein>
<dbReference type="KEGG" id="fgg:FSB75_05850"/>
<dbReference type="CDD" id="cd04301">
    <property type="entry name" value="NAT_SF"/>
    <property type="match status" value="1"/>
</dbReference>
<dbReference type="PROSITE" id="PS51186">
    <property type="entry name" value="GNAT"/>
    <property type="match status" value="1"/>
</dbReference>
<accession>A0A5B8UGK2</accession>
<dbReference type="InterPro" id="IPR016181">
    <property type="entry name" value="Acyl_CoA_acyltransferase"/>
</dbReference>
<evidence type="ECO:0000313" key="3">
    <source>
        <dbReference type="Proteomes" id="UP000321204"/>
    </source>
</evidence>
<dbReference type="AlphaFoldDB" id="A0A5B8UGK2"/>
<gene>
    <name evidence="2" type="ORF">FSB75_05850</name>
</gene>
<dbReference type="PANTHER" id="PTHR43792:SF1">
    <property type="entry name" value="N-ACETYLTRANSFERASE DOMAIN-CONTAINING PROTEIN"/>
    <property type="match status" value="1"/>
</dbReference>
<organism evidence="2 3">
    <name type="scientific">Flavisolibacter ginsenosidimutans</name>
    <dbReference type="NCBI Taxonomy" id="661481"/>
    <lineage>
        <taxon>Bacteria</taxon>
        <taxon>Pseudomonadati</taxon>
        <taxon>Bacteroidota</taxon>
        <taxon>Chitinophagia</taxon>
        <taxon>Chitinophagales</taxon>
        <taxon>Chitinophagaceae</taxon>
        <taxon>Flavisolibacter</taxon>
    </lineage>
</organism>
<dbReference type="SUPFAM" id="SSF55729">
    <property type="entry name" value="Acyl-CoA N-acyltransferases (Nat)"/>
    <property type="match status" value="1"/>
</dbReference>
<name>A0A5B8UGK2_9BACT</name>
<keyword evidence="3" id="KW-1185">Reference proteome</keyword>
<dbReference type="PANTHER" id="PTHR43792">
    <property type="entry name" value="GNAT FAMILY, PUTATIVE (AFU_ORTHOLOGUE AFUA_3G00765)-RELATED-RELATED"/>
    <property type="match status" value="1"/>
</dbReference>
<dbReference type="GO" id="GO:0016747">
    <property type="term" value="F:acyltransferase activity, transferring groups other than amino-acyl groups"/>
    <property type="evidence" value="ECO:0007669"/>
    <property type="project" value="InterPro"/>
</dbReference>
<feature type="domain" description="N-acetyltransferase" evidence="1">
    <location>
        <begin position="17"/>
        <end position="174"/>
    </location>
</feature>
<sequence length="189" mass="21688">MLSLHFSPFPQRETERLLLKQINEGDAPDLFSIRSDKEVMKYLDRPPAQNMNEVVALIKLITDAVNKNEGITWGIYPKTESNVLRGTIGFWRIQKENYRAEIGYLLHPSLQGKGLMYEAMKVVLNYGFNEMRLHSIEANVNPSNVASINLLERNGFVKEAYFKENCFYDGRFLDSAIYSLLTPSAQSFI</sequence>
<dbReference type="Proteomes" id="UP000321204">
    <property type="component" value="Chromosome"/>
</dbReference>
<evidence type="ECO:0000259" key="1">
    <source>
        <dbReference type="PROSITE" id="PS51186"/>
    </source>
</evidence>
<evidence type="ECO:0000313" key="2">
    <source>
        <dbReference type="EMBL" id="QEC55446.1"/>
    </source>
</evidence>
<keyword evidence="2" id="KW-0808">Transferase</keyword>
<dbReference type="Pfam" id="PF13302">
    <property type="entry name" value="Acetyltransf_3"/>
    <property type="match status" value="1"/>
</dbReference>